<evidence type="ECO:0000256" key="1">
    <source>
        <dbReference type="ARBA" id="ARBA00008396"/>
    </source>
</evidence>
<dbReference type="EMBL" id="VOXD01000031">
    <property type="protein sequence ID" value="TXF87826.1"/>
    <property type="molecule type" value="Genomic_DNA"/>
</dbReference>
<dbReference type="GO" id="GO:0003727">
    <property type="term" value="F:single-stranded RNA binding"/>
    <property type="evidence" value="ECO:0007669"/>
    <property type="project" value="InterPro"/>
</dbReference>
<name>A0A5C7FKD5_9BACT</name>
<dbReference type="Proteomes" id="UP000321907">
    <property type="component" value="Unassembled WGS sequence"/>
</dbReference>
<evidence type="ECO:0000256" key="3">
    <source>
        <dbReference type="ARBA" id="ARBA00023125"/>
    </source>
</evidence>
<reference evidence="6 7" key="1">
    <citation type="submission" date="2019-08" db="EMBL/GenBank/DDBJ databases">
        <title>Lewinella sp. strain SSH13 Genome sequencing and assembly.</title>
        <authorList>
            <person name="Kim I."/>
        </authorList>
    </citation>
    <scope>NUCLEOTIDE SEQUENCE [LARGE SCALE GENOMIC DNA]</scope>
    <source>
        <strain evidence="6 7">SSH13</strain>
    </source>
</reference>
<dbReference type="OrthoDB" id="9797176at2"/>
<protein>
    <submittedName>
        <fullName evidence="6">RNA-binding S4 domain-containing protein</fullName>
    </submittedName>
</protein>
<dbReference type="Pfam" id="PF01479">
    <property type="entry name" value="S4"/>
    <property type="match status" value="1"/>
</dbReference>
<dbReference type="GO" id="GO:0043023">
    <property type="term" value="F:ribosomal large subunit binding"/>
    <property type="evidence" value="ECO:0007669"/>
    <property type="project" value="InterPro"/>
</dbReference>
<dbReference type="PIRSF" id="PIRSF016821">
    <property type="entry name" value="HSP15"/>
    <property type="match status" value="1"/>
</dbReference>
<dbReference type="AlphaFoldDB" id="A0A5C7FKD5"/>
<dbReference type="GO" id="GO:0003677">
    <property type="term" value="F:DNA binding"/>
    <property type="evidence" value="ECO:0007669"/>
    <property type="project" value="UniProtKB-KW"/>
</dbReference>
<gene>
    <name evidence="6" type="ORF">FUA23_17355</name>
</gene>
<dbReference type="PROSITE" id="PS50889">
    <property type="entry name" value="S4"/>
    <property type="match status" value="1"/>
</dbReference>
<dbReference type="RefSeq" id="WP_147932036.1">
    <property type="nucleotide sequence ID" value="NZ_VOXD01000031.1"/>
</dbReference>
<comment type="similarity">
    <text evidence="1">Belongs to the HSP15 family.</text>
</comment>
<proteinExistence type="inferred from homology"/>
<dbReference type="SMART" id="SM00363">
    <property type="entry name" value="S4"/>
    <property type="match status" value="1"/>
</dbReference>
<comment type="caution">
    <text evidence="6">The sequence shown here is derived from an EMBL/GenBank/DDBJ whole genome shotgun (WGS) entry which is preliminary data.</text>
</comment>
<evidence type="ECO:0000313" key="7">
    <source>
        <dbReference type="Proteomes" id="UP000321907"/>
    </source>
</evidence>
<keyword evidence="7" id="KW-1185">Reference proteome</keyword>
<dbReference type="InterPro" id="IPR036986">
    <property type="entry name" value="S4_RNA-bd_sf"/>
</dbReference>
<evidence type="ECO:0000259" key="5">
    <source>
        <dbReference type="SMART" id="SM00363"/>
    </source>
</evidence>
<keyword evidence="2 4" id="KW-0694">RNA-binding</keyword>
<organism evidence="6 7">
    <name type="scientific">Neolewinella aurantiaca</name>
    <dbReference type="NCBI Taxonomy" id="2602767"/>
    <lineage>
        <taxon>Bacteria</taxon>
        <taxon>Pseudomonadati</taxon>
        <taxon>Bacteroidota</taxon>
        <taxon>Saprospiria</taxon>
        <taxon>Saprospirales</taxon>
        <taxon>Lewinellaceae</taxon>
        <taxon>Neolewinella</taxon>
    </lineage>
</organism>
<evidence type="ECO:0000256" key="2">
    <source>
        <dbReference type="ARBA" id="ARBA00022884"/>
    </source>
</evidence>
<feature type="domain" description="RNA-binding S4" evidence="5">
    <location>
        <begin position="4"/>
        <end position="68"/>
    </location>
</feature>
<evidence type="ECO:0000313" key="6">
    <source>
        <dbReference type="EMBL" id="TXF87826.1"/>
    </source>
</evidence>
<accession>A0A5C7FKD5</accession>
<sequence length="133" mass="15277">MEKVRIDKWLWAVRIFKSRTLAGDTVRSGKVRVNGSVVKPSTSVSVGDRVTVQKNGFNLEYEILELLEKRVGAPIAVTCYTDHTPQEELNKYKDWFVGKAGTEFREKGAGRPTKRERRTIERFKGDLFDLEDE</sequence>
<dbReference type="InterPro" id="IPR025708">
    <property type="entry name" value="HSP15"/>
</dbReference>
<evidence type="ECO:0000256" key="4">
    <source>
        <dbReference type="PROSITE-ProRule" id="PRU00182"/>
    </source>
</evidence>
<dbReference type="CDD" id="cd00165">
    <property type="entry name" value="S4"/>
    <property type="match status" value="1"/>
</dbReference>
<dbReference type="InterPro" id="IPR002942">
    <property type="entry name" value="S4_RNA-bd"/>
</dbReference>
<keyword evidence="3" id="KW-0238">DNA-binding</keyword>
<dbReference type="GO" id="GO:0034605">
    <property type="term" value="P:cellular response to heat"/>
    <property type="evidence" value="ECO:0007669"/>
    <property type="project" value="InterPro"/>
</dbReference>
<dbReference type="SUPFAM" id="SSF55174">
    <property type="entry name" value="Alpha-L RNA-binding motif"/>
    <property type="match status" value="1"/>
</dbReference>
<dbReference type="Gene3D" id="3.10.290.10">
    <property type="entry name" value="RNA-binding S4 domain"/>
    <property type="match status" value="1"/>
</dbReference>